<comment type="cofactor">
    <cofactor evidence="1">
        <name>Mn(2+)</name>
        <dbReference type="ChEBI" id="CHEBI:29035"/>
    </cofactor>
</comment>
<dbReference type="Gene3D" id="3.10.310.20">
    <property type="entry name" value="DHHA2 domain"/>
    <property type="match status" value="1"/>
</dbReference>
<dbReference type="Pfam" id="PF01368">
    <property type="entry name" value="DHH"/>
    <property type="match status" value="1"/>
</dbReference>
<dbReference type="GO" id="GO:0016462">
    <property type="term" value="F:pyrophosphatase activity"/>
    <property type="evidence" value="ECO:0007669"/>
    <property type="project" value="InterPro"/>
</dbReference>
<dbReference type="InterPro" id="IPR001667">
    <property type="entry name" value="DDH_dom"/>
</dbReference>
<dbReference type="Proteomes" id="UP000178429">
    <property type="component" value="Unassembled WGS sequence"/>
</dbReference>
<dbReference type="PANTHER" id="PTHR47618">
    <property type="entry name" value="BIFUNCTIONAL OLIGORIBONUCLEASE AND PAP PHOSPHATASE NRNA"/>
    <property type="match status" value="1"/>
</dbReference>
<evidence type="ECO:0000256" key="4">
    <source>
        <dbReference type="ARBA" id="ARBA00023211"/>
    </source>
</evidence>
<evidence type="ECO:0000256" key="1">
    <source>
        <dbReference type="ARBA" id="ARBA00001936"/>
    </source>
</evidence>
<dbReference type="InterPro" id="IPR038763">
    <property type="entry name" value="DHH_sf"/>
</dbReference>
<dbReference type="AlphaFoldDB" id="A0A1F8C253"/>
<gene>
    <name evidence="6" type="ORF">A2975_04015</name>
</gene>
<protein>
    <recommendedName>
        <fullName evidence="5">DHHA2 domain-containing protein</fullName>
    </recommendedName>
</protein>
<keyword evidence="4" id="KW-0464">Manganese</keyword>
<evidence type="ECO:0000259" key="5">
    <source>
        <dbReference type="SMART" id="SM01131"/>
    </source>
</evidence>
<organism evidence="6 7">
    <name type="scientific">Candidatus Woesebacteria bacterium RIFCSPLOWO2_01_FULL_44_14</name>
    <dbReference type="NCBI Taxonomy" id="1802525"/>
    <lineage>
        <taxon>Bacteria</taxon>
        <taxon>Candidatus Woeseibacteriota</taxon>
    </lineage>
</organism>
<dbReference type="Gene3D" id="3.90.1640.10">
    <property type="entry name" value="inorganic pyrophosphatase (n-terminal core)"/>
    <property type="match status" value="1"/>
</dbReference>
<dbReference type="STRING" id="1802525.A2975_04015"/>
<reference evidence="6 7" key="1">
    <citation type="journal article" date="2016" name="Nat. Commun.">
        <title>Thousands of microbial genomes shed light on interconnected biogeochemical processes in an aquifer system.</title>
        <authorList>
            <person name="Anantharaman K."/>
            <person name="Brown C.T."/>
            <person name="Hug L.A."/>
            <person name="Sharon I."/>
            <person name="Castelle C.J."/>
            <person name="Probst A.J."/>
            <person name="Thomas B.C."/>
            <person name="Singh A."/>
            <person name="Wilkins M.J."/>
            <person name="Karaoz U."/>
            <person name="Brodie E.L."/>
            <person name="Williams K.H."/>
            <person name="Hubbard S.S."/>
            <person name="Banfield J.F."/>
        </authorList>
    </citation>
    <scope>NUCLEOTIDE SEQUENCE [LARGE SCALE GENOMIC DNA]</scope>
</reference>
<dbReference type="SMART" id="SM01131">
    <property type="entry name" value="DHHA2"/>
    <property type="match status" value="1"/>
</dbReference>
<keyword evidence="2" id="KW-0479">Metal-binding</keyword>
<dbReference type="SUPFAM" id="SSF64182">
    <property type="entry name" value="DHH phosphoesterases"/>
    <property type="match status" value="1"/>
</dbReference>
<evidence type="ECO:0000256" key="2">
    <source>
        <dbReference type="ARBA" id="ARBA00022723"/>
    </source>
</evidence>
<dbReference type="GO" id="GO:0046872">
    <property type="term" value="F:metal ion binding"/>
    <property type="evidence" value="ECO:0007669"/>
    <property type="project" value="UniProtKB-KW"/>
</dbReference>
<evidence type="ECO:0000313" key="6">
    <source>
        <dbReference type="EMBL" id="OGM70210.1"/>
    </source>
</evidence>
<evidence type="ECO:0000256" key="3">
    <source>
        <dbReference type="ARBA" id="ARBA00022801"/>
    </source>
</evidence>
<evidence type="ECO:0000313" key="7">
    <source>
        <dbReference type="Proteomes" id="UP000178429"/>
    </source>
</evidence>
<dbReference type="InterPro" id="IPR038222">
    <property type="entry name" value="DHHA2_dom_sf"/>
</dbReference>
<dbReference type="GO" id="GO:0005737">
    <property type="term" value="C:cytoplasm"/>
    <property type="evidence" value="ECO:0007669"/>
    <property type="project" value="InterPro"/>
</dbReference>
<name>A0A1F8C253_9BACT</name>
<sequence>MKILVTPKVNPDLDGTSCALAYADLLRKTGKDAEGVIFGNPQSEVQYFIQKHSIEIPIRPDGFTSNWSEFILVDASSMKGMPKAVRPEKVIEIIDHRAGEPEKEFPNAKIQNELIGAAATLVVERFIKANLNPNPEYAKLLYGAIYHNTLNFIATNTSYRDRKAAQFLEKEYGLNENLARQMFDFATQTIERNPRQALEDDAKEFGEGYLIGAYQLIVWGSEVFQQKELIEQTIKELFKKFKVNWALLNVVDLESKKTTIYCSDKVGQDALNKTLGCQFEDNWCQLEKAWLRKQIMPLLTKALG</sequence>
<dbReference type="Pfam" id="PF02833">
    <property type="entry name" value="DHHA2"/>
    <property type="match status" value="1"/>
</dbReference>
<dbReference type="InterPro" id="IPR051319">
    <property type="entry name" value="Oligoribo/pAp-PDE_c-di-AMP_PDE"/>
</dbReference>
<feature type="domain" description="DHHA2" evidence="5">
    <location>
        <begin position="179"/>
        <end position="303"/>
    </location>
</feature>
<dbReference type="InterPro" id="IPR004097">
    <property type="entry name" value="DHHA2"/>
</dbReference>
<keyword evidence="3" id="KW-0378">Hydrolase</keyword>
<dbReference type="EMBL" id="MGHL01000006">
    <property type="protein sequence ID" value="OGM70210.1"/>
    <property type="molecule type" value="Genomic_DNA"/>
</dbReference>
<dbReference type="PANTHER" id="PTHR47618:SF1">
    <property type="entry name" value="BIFUNCTIONAL OLIGORIBONUCLEASE AND PAP PHOSPHATASE NRNA"/>
    <property type="match status" value="1"/>
</dbReference>
<accession>A0A1F8C253</accession>
<proteinExistence type="predicted"/>
<comment type="caution">
    <text evidence="6">The sequence shown here is derived from an EMBL/GenBank/DDBJ whole genome shotgun (WGS) entry which is preliminary data.</text>
</comment>